<organism evidence="1 2">
    <name type="scientific">Galerina marginata (strain CBS 339.88)</name>
    <dbReference type="NCBI Taxonomy" id="685588"/>
    <lineage>
        <taxon>Eukaryota</taxon>
        <taxon>Fungi</taxon>
        <taxon>Dikarya</taxon>
        <taxon>Basidiomycota</taxon>
        <taxon>Agaricomycotina</taxon>
        <taxon>Agaricomycetes</taxon>
        <taxon>Agaricomycetidae</taxon>
        <taxon>Agaricales</taxon>
        <taxon>Agaricineae</taxon>
        <taxon>Strophariaceae</taxon>
        <taxon>Galerina</taxon>
    </lineage>
</organism>
<dbReference type="AlphaFoldDB" id="A0A067SLW1"/>
<gene>
    <name evidence="1" type="ORF">GALMADRAFT_1061215</name>
</gene>
<dbReference type="HOGENOM" id="CLU_1343344_0_0_1"/>
<accession>A0A067SLW1</accession>
<dbReference type="Proteomes" id="UP000027222">
    <property type="component" value="Unassembled WGS sequence"/>
</dbReference>
<proteinExistence type="predicted"/>
<evidence type="ECO:0000313" key="1">
    <source>
        <dbReference type="EMBL" id="KDR67773.1"/>
    </source>
</evidence>
<protein>
    <submittedName>
        <fullName evidence="1">Uncharacterized protein</fullName>
    </submittedName>
</protein>
<dbReference type="EMBL" id="KL142412">
    <property type="protein sequence ID" value="KDR67773.1"/>
    <property type="molecule type" value="Genomic_DNA"/>
</dbReference>
<reference evidence="2" key="1">
    <citation type="journal article" date="2014" name="Proc. Natl. Acad. Sci. U.S.A.">
        <title>Extensive sampling of basidiomycete genomes demonstrates inadequacy of the white-rot/brown-rot paradigm for wood decay fungi.</title>
        <authorList>
            <person name="Riley R."/>
            <person name="Salamov A.A."/>
            <person name="Brown D.W."/>
            <person name="Nagy L.G."/>
            <person name="Floudas D."/>
            <person name="Held B.W."/>
            <person name="Levasseur A."/>
            <person name="Lombard V."/>
            <person name="Morin E."/>
            <person name="Otillar R."/>
            <person name="Lindquist E.A."/>
            <person name="Sun H."/>
            <person name="LaButti K.M."/>
            <person name="Schmutz J."/>
            <person name="Jabbour D."/>
            <person name="Luo H."/>
            <person name="Baker S.E."/>
            <person name="Pisabarro A.G."/>
            <person name="Walton J.D."/>
            <person name="Blanchette R.A."/>
            <person name="Henrissat B."/>
            <person name="Martin F."/>
            <person name="Cullen D."/>
            <person name="Hibbett D.S."/>
            <person name="Grigoriev I.V."/>
        </authorList>
    </citation>
    <scope>NUCLEOTIDE SEQUENCE [LARGE SCALE GENOMIC DNA]</scope>
    <source>
        <strain evidence="2">CBS 339.88</strain>
    </source>
</reference>
<keyword evidence="2" id="KW-1185">Reference proteome</keyword>
<name>A0A067SLW1_GALM3</name>
<evidence type="ECO:0000313" key="2">
    <source>
        <dbReference type="Proteomes" id="UP000027222"/>
    </source>
</evidence>
<sequence>MSQIISSETLDFQYRIPAGPQALRVRYAMEEFLFPQQTRPHVEGWLSVRLRYLCGYNGLKRQASGEYILTMFTFVAQDSDEKTTSIFGLLPGDPFVGDRPSASRVVSILCFLDVRPWRWSMTDAAHEQSPAMSCCWRLLTASRPTTTHGERRSTISADTHVFFYFWRLLGTPPWCDTLRSLENKTRTAPRLKAKGAIYHSCKLG</sequence>